<dbReference type="InterPro" id="IPR019587">
    <property type="entry name" value="Polyketide_cyclase/dehydratase"/>
</dbReference>
<dbReference type="EMBL" id="CP033972">
    <property type="protein sequence ID" value="AZG46929.1"/>
    <property type="molecule type" value="Genomic_DNA"/>
</dbReference>
<dbReference type="OrthoDB" id="3371087at2"/>
<reference evidence="1 2" key="1">
    <citation type="submission" date="2018-11" db="EMBL/GenBank/DDBJ databases">
        <title>Gordonia insulae sp. nov., isolated from an island soil.</title>
        <authorList>
            <person name="Kim Y.S."/>
            <person name="Kim S.B."/>
        </authorList>
    </citation>
    <scope>NUCLEOTIDE SEQUENCE [LARGE SCALE GENOMIC DNA]</scope>
    <source>
        <strain evidence="1 2">MMS17-SY073</strain>
    </source>
</reference>
<keyword evidence="2" id="KW-1185">Reference proteome</keyword>
<organism evidence="1 2">
    <name type="scientific">Gordonia insulae</name>
    <dbReference type="NCBI Taxonomy" id="2420509"/>
    <lineage>
        <taxon>Bacteria</taxon>
        <taxon>Bacillati</taxon>
        <taxon>Actinomycetota</taxon>
        <taxon>Actinomycetes</taxon>
        <taxon>Mycobacteriales</taxon>
        <taxon>Gordoniaceae</taxon>
        <taxon>Gordonia</taxon>
    </lineage>
</organism>
<dbReference type="InterPro" id="IPR023393">
    <property type="entry name" value="START-like_dom_sf"/>
</dbReference>
<dbReference type="KEGG" id="gom:D7316_03534"/>
<dbReference type="AlphaFoldDB" id="A0A3G8JQY0"/>
<dbReference type="CDD" id="cd08865">
    <property type="entry name" value="SRPBCC_10"/>
    <property type="match status" value="1"/>
</dbReference>
<protein>
    <recommendedName>
        <fullName evidence="3">Polyketide cyclase</fullName>
    </recommendedName>
</protein>
<dbReference type="Pfam" id="PF10604">
    <property type="entry name" value="Polyketide_cyc2"/>
    <property type="match status" value="1"/>
</dbReference>
<sequence length="148" mass="16213">MVDVSRTFTVQRPPAEVVAYLRDFANAVDWDPGTVRCEQIGADPVGLGTKWHNTTKLYGVTTELVYELTRDDPDHLTFTGTNKTATSVDDLSFGTSNGTGDGPATIITYHAHVEFNGAARFADTLVQFAFDRLAEPVERQMTQALTSI</sequence>
<accession>A0A3G8JQY0</accession>
<dbReference type="Gene3D" id="3.30.530.20">
    <property type="match status" value="1"/>
</dbReference>
<evidence type="ECO:0008006" key="3">
    <source>
        <dbReference type="Google" id="ProtNLM"/>
    </source>
</evidence>
<gene>
    <name evidence="1" type="ORF">D7316_03534</name>
</gene>
<dbReference type="Proteomes" id="UP000271469">
    <property type="component" value="Chromosome"/>
</dbReference>
<evidence type="ECO:0000313" key="1">
    <source>
        <dbReference type="EMBL" id="AZG46929.1"/>
    </source>
</evidence>
<dbReference type="SUPFAM" id="SSF55961">
    <property type="entry name" value="Bet v1-like"/>
    <property type="match status" value="1"/>
</dbReference>
<dbReference type="RefSeq" id="WP_124709369.1">
    <property type="nucleotide sequence ID" value="NZ_CP033972.1"/>
</dbReference>
<name>A0A3G8JQY0_9ACTN</name>
<evidence type="ECO:0000313" key="2">
    <source>
        <dbReference type="Proteomes" id="UP000271469"/>
    </source>
</evidence>
<proteinExistence type="predicted"/>